<reference evidence="1" key="1">
    <citation type="submission" date="2022-03" db="EMBL/GenBank/DDBJ databases">
        <authorList>
            <person name="Lindestad O."/>
        </authorList>
    </citation>
    <scope>NUCLEOTIDE SEQUENCE</scope>
</reference>
<gene>
    <name evidence="1" type="primary">jg6461</name>
    <name evidence="1" type="ORF">PAEG_LOCUS17122</name>
</gene>
<evidence type="ECO:0000313" key="2">
    <source>
        <dbReference type="Proteomes" id="UP000838756"/>
    </source>
</evidence>
<accession>A0A8S4RRY7</accession>
<dbReference type="EMBL" id="CAKXAJ010025532">
    <property type="protein sequence ID" value="CAH2240547.1"/>
    <property type="molecule type" value="Genomic_DNA"/>
</dbReference>
<dbReference type="AlphaFoldDB" id="A0A8S4RRY7"/>
<protein>
    <submittedName>
        <fullName evidence="1">Jg6461 protein</fullName>
    </submittedName>
</protein>
<proteinExistence type="predicted"/>
<dbReference type="Proteomes" id="UP000838756">
    <property type="component" value="Unassembled WGS sequence"/>
</dbReference>
<evidence type="ECO:0000313" key="1">
    <source>
        <dbReference type="EMBL" id="CAH2240547.1"/>
    </source>
</evidence>
<keyword evidence="2" id="KW-1185">Reference proteome</keyword>
<name>A0A8S4RRY7_9NEOP</name>
<comment type="caution">
    <text evidence="1">The sequence shown here is derived from an EMBL/GenBank/DDBJ whole genome shotgun (WGS) entry which is preliminary data.</text>
</comment>
<sequence>MTDVKAPNRGNNIDYSAREAVTLGTAPNTASRYASQLNAALHNLRPCAHAIKTIAGSLVMYDRIATVRHQICQGLVCK</sequence>
<organism evidence="1 2">
    <name type="scientific">Pararge aegeria aegeria</name>
    <dbReference type="NCBI Taxonomy" id="348720"/>
    <lineage>
        <taxon>Eukaryota</taxon>
        <taxon>Metazoa</taxon>
        <taxon>Ecdysozoa</taxon>
        <taxon>Arthropoda</taxon>
        <taxon>Hexapoda</taxon>
        <taxon>Insecta</taxon>
        <taxon>Pterygota</taxon>
        <taxon>Neoptera</taxon>
        <taxon>Endopterygota</taxon>
        <taxon>Lepidoptera</taxon>
        <taxon>Glossata</taxon>
        <taxon>Ditrysia</taxon>
        <taxon>Papilionoidea</taxon>
        <taxon>Nymphalidae</taxon>
        <taxon>Satyrinae</taxon>
        <taxon>Satyrini</taxon>
        <taxon>Parargina</taxon>
        <taxon>Pararge</taxon>
    </lineage>
</organism>